<evidence type="ECO:0000256" key="3">
    <source>
        <dbReference type="ARBA" id="ARBA00022737"/>
    </source>
</evidence>
<feature type="domain" description="Cadherin" evidence="9">
    <location>
        <begin position="514"/>
        <end position="616"/>
    </location>
</feature>
<feature type="domain" description="Cadherin" evidence="9">
    <location>
        <begin position="1968"/>
        <end position="2084"/>
    </location>
</feature>
<feature type="domain" description="Cadherin" evidence="9">
    <location>
        <begin position="719"/>
        <end position="822"/>
    </location>
</feature>
<accession>A0ABR3K3B6</accession>
<dbReference type="PANTHER" id="PTHR24025:SF23">
    <property type="entry name" value="NEURAL-CADHERIN"/>
    <property type="match status" value="1"/>
</dbReference>
<keyword evidence="7" id="KW-0472">Membrane</keyword>
<feature type="domain" description="Cadherin" evidence="9">
    <location>
        <begin position="1550"/>
        <end position="1660"/>
    </location>
</feature>
<keyword evidence="6" id="KW-1133">Transmembrane helix</keyword>
<dbReference type="SMART" id="SM00112">
    <property type="entry name" value="CA"/>
    <property type="match status" value="28"/>
</dbReference>
<evidence type="ECO:0000256" key="6">
    <source>
        <dbReference type="ARBA" id="ARBA00022989"/>
    </source>
</evidence>
<dbReference type="PROSITE" id="PS50268">
    <property type="entry name" value="CADHERIN_2"/>
    <property type="match status" value="30"/>
</dbReference>
<dbReference type="PANTHER" id="PTHR24025">
    <property type="entry name" value="DESMOGLEIN FAMILY MEMBER"/>
    <property type="match status" value="1"/>
</dbReference>
<organism evidence="10 11">
    <name type="scientific">Trichinella spiralis</name>
    <name type="common">Trichina worm</name>
    <dbReference type="NCBI Taxonomy" id="6334"/>
    <lineage>
        <taxon>Eukaryota</taxon>
        <taxon>Metazoa</taxon>
        <taxon>Ecdysozoa</taxon>
        <taxon>Nematoda</taxon>
        <taxon>Enoplea</taxon>
        <taxon>Dorylaimia</taxon>
        <taxon>Trichinellida</taxon>
        <taxon>Trichinellidae</taxon>
        <taxon>Trichinella</taxon>
    </lineage>
</organism>
<evidence type="ECO:0000313" key="11">
    <source>
        <dbReference type="Proteomes" id="UP001558632"/>
    </source>
</evidence>
<feature type="domain" description="Cadherin" evidence="9">
    <location>
        <begin position="2939"/>
        <end position="3006"/>
    </location>
</feature>
<feature type="domain" description="Cadherin" evidence="9">
    <location>
        <begin position="1134"/>
        <end position="1238"/>
    </location>
</feature>
<evidence type="ECO:0000256" key="1">
    <source>
        <dbReference type="ARBA" id="ARBA00004370"/>
    </source>
</evidence>
<evidence type="ECO:0000256" key="5">
    <source>
        <dbReference type="ARBA" id="ARBA00022889"/>
    </source>
</evidence>
<feature type="domain" description="Cadherin" evidence="9">
    <location>
        <begin position="2700"/>
        <end position="2798"/>
    </location>
</feature>
<evidence type="ECO:0000313" key="10">
    <source>
        <dbReference type="EMBL" id="KAL1227791.1"/>
    </source>
</evidence>
<dbReference type="InterPro" id="IPR015919">
    <property type="entry name" value="Cadherin-like_sf"/>
</dbReference>
<keyword evidence="11" id="KW-1185">Reference proteome</keyword>
<feature type="domain" description="Cadherin" evidence="9">
    <location>
        <begin position="2490"/>
        <end position="2593"/>
    </location>
</feature>
<gene>
    <name evidence="10" type="ORF">TSPI_02905</name>
</gene>
<reference evidence="10 11" key="1">
    <citation type="submission" date="2024-07" db="EMBL/GenBank/DDBJ databases">
        <title>Enhanced genomic and transcriptomic resources for Trichinella pseudospiralis and T. spiralis underpin the discovery of pronounced molecular differences between stages and species.</title>
        <authorList>
            <person name="Pasi K.K."/>
            <person name="La Rosa G."/>
            <person name="Gomez-Morales M.A."/>
            <person name="Tosini F."/>
            <person name="Sumanam S."/>
            <person name="Young N.D."/>
            <person name="Chang B.C."/>
            <person name="Robin G.B."/>
        </authorList>
    </citation>
    <scope>NUCLEOTIDE SEQUENCE [LARGE SCALE GENOMIC DNA]</scope>
    <source>
        <strain evidence="10">ISS534</strain>
    </source>
</reference>
<feature type="domain" description="Cadherin" evidence="9">
    <location>
        <begin position="3007"/>
        <end position="3112"/>
    </location>
</feature>
<keyword evidence="5" id="KW-0130">Cell adhesion</keyword>
<evidence type="ECO:0000256" key="2">
    <source>
        <dbReference type="ARBA" id="ARBA00022692"/>
    </source>
</evidence>
<dbReference type="Proteomes" id="UP001558632">
    <property type="component" value="Unassembled WGS sequence"/>
</dbReference>
<feature type="domain" description="Cadherin" evidence="9">
    <location>
        <begin position="314"/>
        <end position="412"/>
    </location>
</feature>
<feature type="domain" description="Cadherin" evidence="9">
    <location>
        <begin position="131"/>
        <end position="239"/>
    </location>
</feature>
<feature type="domain" description="Cadherin" evidence="9">
    <location>
        <begin position="1343"/>
        <end position="1447"/>
    </location>
</feature>
<feature type="domain" description="Cadherin" evidence="9">
    <location>
        <begin position="823"/>
        <end position="927"/>
    </location>
</feature>
<protein>
    <submittedName>
        <fullName evidence="10">Cadherin-related tumor suppressor</fullName>
    </submittedName>
</protein>
<comment type="caution">
    <text evidence="10">The sequence shown here is derived from an EMBL/GenBank/DDBJ whole genome shotgun (WGS) entry which is preliminary data.</text>
</comment>
<feature type="domain" description="Cadherin" evidence="9">
    <location>
        <begin position="269"/>
        <end position="299"/>
    </location>
</feature>
<feature type="domain" description="Cadherin" evidence="9">
    <location>
        <begin position="617"/>
        <end position="718"/>
    </location>
</feature>
<dbReference type="PROSITE" id="PS00232">
    <property type="entry name" value="CADHERIN_1"/>
    <property type="match status" value="11"/>
</dbReference>
<feature type="domain" description="Cadherin" evidence="9">
    <location>
        <begin position="2177"/>
        <end position="2283"/>
    </location>
</feature>
<keyword evidence="4 8" id="KW-0106">Calcium</keyword>
<evidence type="ECO:0000256" key="7">
    <source>
        <dbReference type="ARBA" id="ARBA00023136"/>
    </source>
</evidence>
<dbReference type="InterPro" id="IPR002126">
    <property type="entry name" value="Cadherin-like_dom"/>
</dbReference>
<keyword evidence="2" id="KW-0812">Transmembrane</keyword>
<feature type="domain" description="Cadherin" evidence="9">
    <location>
        <begin position="3113"/>
        <end position="3218"/>
    </location>
</feature>
<evidence type="ECO:0000256" key="8">
    <source>
        <dbReference type="PROSITE-ProRule" id="PRU00043"/>
    </source>
</evidence>
<dbReference type="PRINTS" id="PR00205">
    <property type="entry name" value="CADHERIN"/>
</dbReference>
<feature type="domain" description="Cadherin" evidence="9">
    <location>
        <begin position="1239"/>
        <end position="1358"/>
    </location>
</feature>
<feature type="domain" description="Cadherin" evidence="9">
    <location>
        <begin position="2069"/>
        <end position="2176"/>
    </location>
</feature>
<feature type="domain" description="Cadherin" evidence="9">
    <location>
        <begin position="1759"/>
        <end position="1864"/>
    </location>
</feature>
<feature type="domain" description="Cadherin" evidence="9">
    <location>
        <begin position="1661"/>
        <end position="1758"/>
    </location>
</feature>
<feature type="domain" description="Cadherin" evidence="9">
    <location>
        <begin position="2594"/>
        <end position="2700"/>
    </location>
</feature>
<dbReference type="Pfam" id="PF25374">
    <property type="entry name" value="Cadherin_FAT4_N"/>
    <property type="match status" value="1"/>
</dbReference>
<feature type="domain" description="Cadherin" evidence="9">
    <location>
        <begin position="2388"/>
        <end position="2488"/>
    </location>
</feature>
<dbReference type="InterPro" id="IPR050971">
    <property type="entry name" value="Cadherin-domain_protein"/>
</dbReference>
<feature type="domain" description="Cadherin" evidence="9">
    <location>
        <begin position="1865"/>
        <end position="1968"/>
    </location>
</feature>
<feature type="domain" description="Cadherin" evidence="9">
    <location>
        <begin position="2799"/>
        <end position="2909"/>
    </location>
</feature>
<feature type="domain" description="Cadherin" evidence="9">
    <location>
        <begin position="413"/>
        <end position="513"/>
    </location>
</feature>
<dbReference type="InterPro" id="IPR020894">
    <property type="entry name" value="Cadherin_CS"/>
</dbReference>
<dbReference type="SUPFAM" id="SSF49313">
    <property type="entry name" value="Cadherin-like"/>
    <property type="match status" value="30"/>
</dbReference>
<evidence type="ECO:0000256" key="4">
    <source>
        <dbReference type="ARBA" id="ARBA00022837"/>
    </source>
</evidence>
<dbReference type="CDD" id="cd11304">
    <property type="entry name" value="Cadherin_repeat"/>
    <property type="match status" value="25"/>
</dbReference>
<feature type="domain" description="Cadherin" evidence="9">
    <location>
        <begin position="2284"/>
        <end position="2387"/>
    </location>
</feature>
<sequence>MNTDEWTLPRYNLLPTASGASSFLYLTLSASSSLEERIQLNVTEGVPKNTVVGSITKLDGYQYRLSEPNVHFHFNTDTGEIITAEQIDRENLLDGDSDTIDLVIVSKGVPAYFITVTINVLDVNDNAPKFPLPYQNVSLPESAKIGTQIVLIGANDRDAGINGKIVNYTLIGSDAECCQLLSQNEGSVLLLTLKNPLDREKKDLYILNISATDGGVPPLTGYTTVFLNVLDSNDNPPVFNETEYLVIVNESLPVGKPIFQIQATDLDLVEATDHGLPSQRARAFVRIQVVNTNDHPPEIQIRFYTNNVGGYAIVNNQNPVGSVIALISVTDKDSGINGKTTLNITSGNELGHFRLDNSLGFSLLRTNASLNHREHHWYNLTLKAQDLGLKPKVTYKMLQIFVKGSRRMSPNFQKQHYKVSLAEDLPVGSKVIALQAHLENKPIFYSILSGNEFGWFHITEKTGLITTAAELDYEFQSEHILIISAKSAALTEDFSTTKVYIQLMDVNDNSPEFLPDSLEASVPEDASIGTHITTIRTTDKDSGMNAVVKVQLIAFTENFQLNETTGDLILMKTLNREIQAEYSLDIIATDQGLPQRQTFATVRIRVLDVNDELPKFYPTKYAVNILKSSAVGSAVATVKARDLDEGSNGLVTYYFEDSPVGIFDLDVNLGKIVLKKIPLGRNSIHIVVKAKDADGKTSVNNATVQVNFIDSLYATPKFTQPKYEFVVQEDFGTGPHLARPIGSVSATDFDSGSQLHYEIVDGNYMSLFEIGPYSGEIRSTRTLDFEEQRTHQLKVLAYGQQAVTSVLVSVNLEDVNDNDPKFLNNANIVEITDHTPVGFPILHTRAEDADSGMNGKINYYIVSDLRQAFLSVDSDSGLVTLTRPGHLVNPGQYEFSVHANDNGMPSRNDSTKITVLVKHDNNILESFQNQTLQFIIPEDKAVNEMVSKIGFGQYLHQYYIVDPTPDDLFGVFPDGWIYVKNALDFETTNYEKLSISIQNGKVKSLIEAEFFITDVNDNSPTCLKEIFQFEIAENLPPLSYVGTVEADDPDSKLNGIVRFRLANPEEDRFVLDSETGILRTLVQFDREEIYKINKKSTIELQIEAYDLAEVHPLSTRCSVFITVMDENDHRPQFTLDMYSASLLENKDIGSEVLRVSARDEDMNMNSMVKFEIASGNENNTFSLDPYTGKLTLSAPLDREIQAVYRITLRATDHGVPPLSSIAFATIVVTDVNDNAPKFTSQLESILIDEDTELGTCVHHFNAFDLDAAKFGEISYSFSIGQVFGPFYLNPYDGCLMLIQPLDYETAKNYTLVVYASDAGTPKLSSSVVLRVLIKHIRNKMIDIGESLHTEVEENAPVGTEIMKLSPLDMDNEVDNEIHFTILHQFPEVKFQIDDTKGTISICGPLDRETVDEYKLLVQAENAKHPKRSTRQTVTVTVNDVNDRAPEFYSYHAFLLPLSPRAGQFVGKLSVRDADVNNNISLSLLSSDNSDLFSLTEEGDIFVKKPILRPLPFYVLKVKAEDQPIFGSPLTENAEIHLIWNGEQRSEFEFEKEVYDFSLAETTPIGTQLGKLHLKNENSSLGMQYFVIGDQANQELFVDVEQNSGILWIARNLDCNFNSTGQFIITVVAISTQVQNNYQPLIATCKVNITITDENNTPPQLSEYFYKFHIAEDVPPGTEVGFIKAVDVDSNTKLLFSILETENLFKIHPSLGIITTTSKLDREEMTFHYFTVQISDGINVITAPVEVIVTDVNDNAPVFQNETFIFHLPKSVQKEHIIGIIKATDNDAGNNGKITYHLQAPEPHLKSVLTLDSVNGFIGIKSTWNFDKIPLIHFKVCATDNGFPSLKSTAQVIIVFEEDKRLPVFKDSSYIISVQENVSVNSELLKLNLASDQENLFYYTILFGDPLNQFWISRKGILYVNKALDRETRHEHHLTVIAHDEVTLEKSHFTASATIKIILIDINDNAPVFTSSNMAILHDGSPVGTAVMTVKAIDPDEGLNGHVQYFIDSSSAGDFSLDPVYGTLRVNAMLNKKSYKLTIWAYDQGENQLRTSSDLNVVLLDTTVNHFILEADSTEITIFENEPVGKVLLNVKVKYEKDIHGESALLWIEQSENSDDFLLSQNGQLTIARPLSYIRKPVYILKLYGKGTLHSNPSDGNISSLVVTIRLKDVNDNSPIFIQNPIYIDVVENTAMDNQFTIIGRIKAIDKDHSHNSQIFYSIVQGNTSIFQIDSASGELFMTGILDREECENYTLEIQAIDSGFPPLSSKATVFINVIDLNDNPPIFDQSHYRAFLSENQPPSTKVVQVHAIDKDSGVNGVVKYKLFDNSVPFVINEETGWLSTTESLDRETQKQWNIWVLAEDCGLYNKHTSKVEIQIIVNDENDNAPIFHNQQENIYVKNSLQSGDFVYAVDASDLDEGKNSLLKFYLNGKDADKFIINVSTGVIVSKADLKFWNSYRLTVEVSDHGFPEKQSFLSLQFITRPPSEFPVFQSDFQQVYSIAENKRNTFVTLAVARSSKQAPFNRIRYSIASGNIGQAFTIDSESGELFTSENIDYETHCHYELWIAAVDNDSPPMISFLKLYINVEDVNDNSPVFNQSIYEVSIPEEEPEFFYVTQVTATDLDSENNGLIEYSIDKNQSNVCDLFQIDPTSGIITTKVPLDRETKAQYHFVVVAKDQGKPALFGYAVVVVNLEDKNDNAPRFTHLFSAHVREDAPLDTFITQIVAADLDEVSDNTYILENGDDNTFRIEKDTGRIFLNKSLDRETISEYAIKVSVLDSFWKVMTSLTITVDDVNDNAPVFSKHSYSFYVPETKSIPVLIGRLEATDADSQENSRITYKMYSQSSQFSIDSVTGAIYSHKELIYYNTSELNIHHLKIIAHDSGRPVLSSITTVSVFVLPCDAKLINLQKPFKMIPVQVGTPASTMIYQVQNKVQCAHCKLMEIRYSLKQEENWFEIDPKTGWIMTNTTIAKDALDRKFFVKIVAEHETVTDEIEIGIVITEENRYSPRFLSSNYTINILKNTSLNATIFTAIAQDNDSGLNGLIQYESACVDVSPCPFAIDSDSGAVKLISPLNLDDHDSYVLKIKATDSAHHPKTSHAALTVLTQRGYSRIPTFPHQKDDAFVHPSSGVNFTVYTFAVENSENMPSSQCEYKIMKGNEKQLFYLDMFSGQLVLVSPIGIEDYKSTMPLLVRCINPNTSMFSEMTLYVHIGTVHENFKPTFARRVYKFHSHAMESLIGFVKVQHEADDYQYFLGISGLKSNLEVDANSGAVIMKKQIPSKMAVTVLSRRSQFKSAFDFDVATLTVRPTDNGTFPSFDQTAYNVTISENSAIGTKVIAPIINGPLGIIVEQ</sequence>
<keyword evidence="3" id="KW-0677">Repeat</keyword>
<name>A0ABR3K3B6_TRISP</name>
<comment type="subcellular location">
    <subcellularLocation>
        <location evidence="1">Membrane</location>
    </subcellularLocation>
</comment>
<evidence type="ECO:0000259" key="9">
    <source>
        <dbReference type="PROSITE" id="PS50268"/>
    </source>
</evidence>
<dbReference type="Pfam" id="PF00028">
    <property type="entry name" value="Cadherin"/>
    <property type="match status" value="22"/>
</dbReference>
<feature type="domain" description="Cadherin" evidence="9">
    <location>
        <begin position="63"/>
        <end position="130"/>
    </location>
</feature>
<dbReference type="EMBL" id="JBEUSY010000528">
    <property type="protein sequence ID" value="KAL1227791.1"/>
    <property type="molecule type" value="Genomic_DNA"/>
</dbReference>
<feature type="domain" description="Cadherin" evidence="9">
    <location>
        <begin position="1023"/>
        <end position="1133"/>
    </location>
</feature>
<feature type="domain" description="Cadherin" evidence="9">
    <location>
        <begin position="958"/>
        <end position="1022"/>
    </location>
</feature>
<dbReference type="Gene3D" id="2.60.40.60">
    <property type="entry name" value="Cadherins"/>
    <property type="match status" value="31"/>
</dbReference>
<proteinExistence type="predicted"/>